<feature type="transmembrane region" description="Helical" evidence="1">
    <location>
        <begin position="43"/>
        <end position="69"/>
    </location>
</feature>
<reference evidence="2" key="1">
    <citation type="submission" date="2021-03" db="EMBL/GenBank/DDBJ databases">
        <authorList>
            <person name="Tagirdzhanova G."/>
        </authorList>
    </citation>
    <scope>NUCLEOTIDE SEQUENCE</scope>
</reference>
<dbReference type="OrthoDB" id="4941332at2759"/>
<dbReference type="EMBL" id="CAJPDQ010000006">
    <property type="protein sequence ID" value="CAF9911249.1"/>
    <property type="molecule type" value="Genomic_DNA"/>
</dbReference>
<sequence>MRIDIDVVNWLVTTNSFKLSKLPQTSGSRSEVLRCSIASFHAAVLLAIPTQLLNWSLSFFLAGIAIYYGEVFSNQLGTLPGPNSNLAVFLFYMITTAIAGLGYFLPLWGEALERREAEKIRDQNVIHVPLENISIPTGSVELLRALQSSLSAQELSLKTMQELVKAVTNQERNGSDAHEA</sequence>
<dbReference type="Proteomes" id="UP000664169">
    <property type="component" value="Unassembled WGS sequence"/>
</dbReference>
<gene>
    <name evidence="2" type="ORF">GOMPHAMPRED_007355</name>
</gene>
<accession>A0A8H3ETQ2</accession>
<evidence type="ECO:0000256" key="1">
    <source>
        <dbReference type="SAM" id="Phobius"/>
    </source>
</evidence>
<keyword evidence="3" id="KW-1185">Reference proteome</keyword>
<proteinExistence type="predicted"/>
<protein>
    <submittedName>
        <fullName evidence="2">Uncharacterized protein</fullName>
    </submittedName>
</protein>
<feature type="transmembrane region" description="Helical" evidence="1">
    <location>
        <begin position="89"/>
        <end position="109"/>
    </location>
</feature>
<dbReference type="AlphaFoldDB" id="A0A8H3ETQ2"/>
<name>A0A8H3ETQ2_9LECA</name>
<keyword evidence="1" id="KW-0472">Membrane</keyword>
<keyword evidence="1" id="KW-1133">Transmembrane helix</keyword>
<organism evidence="2 3">
    <name type="scientific">Gomphillus americanus</name>
    <dbReference type="NCBI Taxonomy" id="1940652"/>
    <lineage>
        <taxon>Eukaryota</taxon>
        <taxon>Fungi</taxon>
        <taxon>Dikarya</taxon>
        <taxon>Ascomycota</taxon>
        <taxon>Pezizomycotina</taxon>
        <taxon>Lecanoromycetes</taxon>
        <taxon>OSLEUM clade</taxon>
        <taxon>Ostropomycetidae</taxon>
        <taxon>Ostropales</taxon>
        <taxon>Graphidaceae</taxon>
        <taxon>Gomphilloideae</taxon>
        <taxon>Gomphillus</taxon>
    </lineage>
</organism>
<evidence type="ECO:0000313" key="3">
    <source>
        <dbReference type="Proteomes" id="UP000664169"/>
    </source>
</evidence>
<keyword evidence="1" id="KW-0812">Transmembrane</keyword>
<comment type="caution">
    <text evidence="2">The sequence shown here is derived from an EMBL/GenBank/DDBJ whole genome shotgun (WGS) entry which is preliminary data.</text>
</comment>
<evidence type="ECO:0000313" key="2">
    <source>
        <dbReference type="EMBL" id="CAF9911249.1"/>
    </source>
</evidence>